<name>A0ABW8TV15_9CLOT</name>
<keyword evidence="3" id="KW-1185">Reference proteome</keyword>
<accession>A0ABW8TV15</accession>
<sequence>MRELNLIPNNIKEKRIQRKTFIKIGFIVFIIVSILTAGVVLLNINLNNLNDKEANLKAQVNMAKPVITENTKLRNETASYKEYIDLVSKIQKEKEPAYPVFMSLIKYMPKDIVISNLVYNAGTINISATAKDYNSINEFEANLQESKEFSNSSVTNITREDKNKVYTFTLIIASVEEEVK</sequence>
<evidence type="ECO:0000256" key="1">
    <source>
        <dbReference type="SAM" id="Phobius"/>
    </source>
</evidence>
<reference evidence="2 3" key="1">
    <citation type="submission" date="2024-11" db="EMBL/GenBank/DDBJ databases">
        <authorList>
            <person name="Heng Y.C."/>
            <person name="Lim A.C.H."/>
            <person name="Lee J.K.Y."/>
            <person name="Kittelmann S."/>
        </authorList>
    </citation>
    <scope>NUCLEOTIDE SEQUENCE [LARGE SCALE GENOMIC DNA]</scope>
    <source>
        <strain evidence="2 3">WILCCON 0202</strain>
    </source>
</reference>
<evidence type="ECO:0000313" key="2">
    <source>
        <dbReference type="EMBL" id="MFL0268568.1"/>
    </source>
</evidence>
<dbReference type="InterPro" id="IPR007813">
    <property type="entry name" value="PilN"/>
</dbReference>
<dbReference type="RefSeq" id="WP_406765195.1">
    <property type="nucleotide sequence ID" value="NZ_JBJHZY010000002.1"/>
</dbReference>
<keyword evidence="1" id="KW-0472">Membrane</keyword>
<dbReference type="EMBL" id="JBJHZY010000002">
    <property type="protein sequence ID" value="MFL0268568.1"/>
    <property type="molecule type" value="Genomic_DNA"/>
</dbReference>
<organism evidence="2 3">
    <name type="scientific">Candidatus Clostridium radicumherbarum</name>
    <dbReference type="NCBI Taxonomy" id="3381662"/>
    <lineage>
        <taxon>Bacteria</taxon>
        <taxon>Bacillati</taxon>
        <taxon>Bacillota</taxon>
        <taxon>Clostridia</taxon>
        <taxon>Eubacteriales</taxon>
        <taxon>Clostridiaceae</taxon>
        <taxon>Clostridium</taxon>
    </lineage>
</organism>
<comment type="caution">
    <text evidence="2">The sequence shown here is derived from an EMBL/GenBank/DDBJ whole genome shotgun (WGS) entry which is preliminary data.</text>
</comment>
<keyword evidence="1" id="KW-1133">Transmembrane helix</keyword>
<protein>
    <submittedName>
        <fullName evidence="2">PilN domain-containing protein</fullName>
    </submittedName>
</protein>
<evidence type="ECO:0000313" key="3">
    <source>
        <dbReference type="Proteomes" id="UP001623661"/>
    </source>
</evidence>
<gene>
    <name evidence="2" type="ORF">ACJDUH_10755</name>
</gene>
<dbReference type="PANTHER" id="PTHR40278">
    <property type="entry name" value="DNA UTILIZATION PROTEIN HOFN"/>
    <property type="match status" value="1"/>
</dbReference>
<proteinExistence type="predicted"/>
<dbReference type="InterPro" id="IPR052534">
    <property type="entry name" value="Extracell_DNA_Util/SecSys_Comp"/>
</dbReference>
<dbReference type="Proteomes" id="UP001623661">
    <property type="component" value="Unassembled WGS sequence"/>
</dbReference>
<dbReference type="Pfam" id="PF05137">
    <property type="entry name" value="PilN"/>
    <property type="match status" value="1"/>
</dbReference>
<keyword evidence="1" id="KW-0812">Transmembrane</keyword>
<feature type="transmembrane region" description="Helical" evidence="1">
    <location>
        <begin position="21"/>
        <end position="42"/>
    </location>
</feature>
<dbReference type="PANTHER" id="PTHR40278:SF1">
    <property type="entry name" value="DNA UTILIZATION PROTEIN HOFN"/>
    <property type="match status" value="1"/>
</dbReference>